<evidence type="ECO:0000313" key="2">
    <source>
        <dbReference type="Proteomes" id="UP000198211"/>
    </source>
</evidence>
<sequence>MQLRDIHTLEDIVSDIQKVEKRVSSRSSSQNVTISVVPVEVEVMDATTVAVAVKRGVAVRTR</sequence>
<gene>
    <name evidence="1" type="ORF">PHMEG_00036760</name>
</gene>
<dbReference type="AlphaFoldDB" id="A0A225UL41"/>
<keyword evidence="2" id="KW-1185">Reference proteome</keyword>
<proteinExistence type="predicted"/>
<comment type="caution">
    <text evidence="1">The sequence shown here is derived from an EMBL/GenBank/DDBJ whole genome shotgun (WGS) entry which is preliminary data.</text>
</comment>
<dbReference type="EMBL" id="NBNE01015551">
    <property type="protein sequence ID" value="OWY93735.1"/>
    <property type="molecule type" value="Genomic_DNA"/>
</dbReference>
<accession>A0A225UL41</accession>
<evidence type="ECO:0000313" key="1">
    <source>
        <dbReference type="EMBL" id="OWY93735.1"/>
    </source>
</evidence>
<reference evidence="2" key="1">
    <citation type="submission" date="2017-03" db="EMBL/GenBank/DDBJ databases">
        <title>Phytopthora megakarya and P. palmivora, two closely related causual agents of cacao black pod achieved similar genome size and gene model numbers by different mechanisms.</title>
        <authorList>
            <person name="Ali S."/>
            <person name="Shao J."/>
            <person name="Larry D.J."/>
            <person name="Kronmiller B."/>
            <person name="Shen D."/>
            <person name="Strem M.D."/>
            <person name="Melnick R.L."/>
            <person name="Guiltinan M.J."/>
            <person name="Tyler B.M."/>
            <person name="Meinhardt L.W."/>
            <person name="Bailey B.A."/>
        </authorList>
    </citation>
    <scope>NUCLEOTIDE SEQUENCE [LARGE SCALE GENOMIC DNA]</scope>
    <source>
        <strain evidence="2">zdho120</strain>
    </source>
</reference>
<organism evidence="1 2">
    <name type="scientific">Phytophthora megakarya</name>
    <dbReference type="NCBI Taxonomy" id="4795"/>
    <lineage>
        <taxon>Eukaryota</taxon>
        <taxon>Sar</taxon>
        <taxon>Stramenopiles</taxon>
        <taxon>Oomycota</taxon>
        <taxon>Peronosporomycetes</taxon>
        <taxon>Peronosporales</taxon>
        <taxon>Peronosporaceae</taxon>
        <taxon>Phytophthora</taxon>
    </lineage>
</organism>
<dbReference type="Proteomes" id="UP000198211">
    <property type="component" value="Unassembled WGS sequence"/>
</dbReference>
<name>A0A225UL41_9STRA</name>
<protein>
    <submittedName>
        <fullName evidence="1">Uncharacterized protein</fullName>
    </submittedName>
</protein>